<dbReference type="PANTHER" id="PTHR40763:SF5">
    <property type="entry name" value="MEMBRANE PROTEIN"/>
    <property type="match status" value="1"/>
</dbReference>
<dbReference type="Proteomes" id="UP000602198">
    <property type="component" value="Unassembled WGS sequence"/>
</dbReference>
<name>A0ABS1LYQ8_9NOCA</name>
<reference evidence="2 3" key="1">
    <citation type="submission" date="2021-01" db="EMBL/GenBank/DDBJ databases">
        <title>WGS of actinomycetes isolated from Thailand.</title>
        <authorList>
            <person name="Thawai C."/>
        </authorList>
    </citation>
    <scope>NUCLEOTIDE SEQUENCE [LARGE SCALE GENOMIC DNA]</scope>
    <source>
        <strain evidence="2 3">LPG 2</strain>
    </source>
</reference>
<evidence type="ECO:0000313" key="2">
    <source>
        <dbReference type="EMBL" id="MBL1073176.1"/>
    </source>
</evidence>
<dbReference type="PANTHER" id="PTHR40763">
    <property type="entry name" value="MEMBRANE PROTEIN-RELATED"/>
    <property type="match status" value="1"/>
</dbReference>
<evidence type="ECO:0000259" key="1">
    <source>
        <dbReference type="Pfam" id="PF08044"/>
    </source>
</evidence>
<organism evidence="2 3">
    <name type="scientific">Nocardia acididurans</name>
    <dbReference type="NCBI Taxonomy" id="2802282"/>
    <lineage>
        <taxon>Bacteria</taxon>
        <taxon>Bacillati</taxon>
        <taxon>Actinomycetota</taxon>
        <taxon>Actinomycetes</taxon>
        <taxon>Mycobacteriales</taxon>
        <taxon>Nocardiaceae</taxon>
        <taxon>Nocardia</taxon>
    </lineage>
</organism>
<keyword evidence="3" id="KW-1185">Reference proteome</keyword>
<evidence type="ECO:0000313" key="3">
    <source>
        <dbReference type="Proteomes" id="UP000602198"/>
    </source>
</evidence>
<dbReference type="RefSeq" id="WP_201942752.1">
    <property type="nucleotide sequence ID" value="NZ_JAERRJ010000001.1"/>
</dbReference>
<feature type="domain" description="DUF1707" evidence="1">
    <location>
        <begin position="13"/>
        <end position="65"/>
    </location>
</feature>
<gene>
    <name evidence="2" type="ORF">JK358_02075</name>
</gene>
<dbReference type="Pfam" id="PF08044">
    <property type="entry name" value="DUF1707"/>
    <property type="match status" value="1"/>
</dbReference>
<proteinExistence type="predicted"/>
<comment type="caution">
    <text evidence="2">The sequence shown here is derived from an EMBL/GenBank/DDBJ whole genome shotgun (WGS) entry which is preliminary data.</text>
</comment>
<sequence length="195" mass="21600">MSQSKDKRSTAAVRIDDLERTLTARRLQHAVGEGRLDLMELDRRLGAVYAARTSAELSAVTADLPDHTATESLELRVGSGTKRVDGQWEVPEKVTAECGSGTIHIDFNNAYCARRQLTITADVGSGALVLIVPRGWRVDLDRVKCGSGSVVNRVRLPHFPGAPVLRVEGRVKSGVVKARYRYRSPWAWLRRSHSR</sequence>
<accession>A0ABS1LYQ8</accession>
<dbReference type="EMBL" id="JAERRJ010000001">
    <property type="protein sequence ID" value="MBL1073176.1"/>
    <property type="molecule type" value="Genomic_DNA"/>
</dbReference>
<protein>
    <submittedName>
        <fullName evidence="2">DUF1707 domain-containing protein</fullName>
    </submittedName>
</protein>
<dbReference type="InterPro" id="IPR012551">
    <property type="entry name" value="DUF1707_SHOCT-like"/>
</dbReference>